<evidence type="ECO:0000313" key="1">
    <source>
        <dbReference type="EMBL" id="ONG49762.1"/>
    </source>
</evidence>
<evidence type="ECO:0000313" key="2">
    <source>
        <dbReference type="Proteomes" id="UP000188879"/>
    </source>
</evidence>
<name>A0A1V2GXW9_9PROT</name>
<reference evidence="1 2" key="1">
    <citation type="submission" date="2016-10" db="EMBL/GenBank/DDBJ databases">
        <title>Draft Genome sequence of Roseomonas sp. strain M3.</title>
        <authorList>
            <person name="Subhash Y."/>
            <person name="Lee S."/>
        </authorList>
    </citation>
    <scope>NUCLEOTIDE SEQUENCE [LARGE SCALE GENOMIC DNA]</scope>
    <source>
        <strain evidence="1 2">M3</strain>
    </source>
</reference>
<dbReference type="EMBL" id="MLCO01000218">
    <property type="protein sequence ID" value="ONG49762.1"/>
    <property type="molecule type" value="Genomic_DNA"/>
</dbReference>
<accession>A0A1V2GXW9</accession>
<gene>
    <name evidence="1" type="ORF">BKE38_20255</name>
</gene>
<proteinExistence type="predicted"/>
<dbReference type="AlphaFoldDB" id="A0A1V2GXW9"/>
<dbReference type="Proteomes" id="UP000188879">
    <property type="component" value="Unassembled WGS sequence"/>
</dbReference>
<sequence>MSDVWDELDRSRPEAAAHLALRLVAALMRQPALREALTTELQAVAAAGRSDLGLEREMAGLARRLLDEAAAQPLGAACPSAGQGMAGGA</sequence>
<protein>
    <submittedName>
        <fullName evidence="1">Uncharacterized protein</fullName>
    </submittedName>
</protein>
<comment type="caution">
    <text evidence="1">The sequence shown here is derived from an EMBL/GenBank/DDBJ whole genome shotgun (WGS) entry which is preliminary data.</text>
</comment>
<dbReference type="RefSeq" id="WP_076959113.1">
    <property type="nucleotide sequence ID" value="NZ_MLCO01000218.1"/>
</dbReference>
<keyword evidence="2" id="KW-1185">Reference proteome</keyword>
<organism evidence="1 2">
    <name type="scientific">Teichococcus deserti</name>
    <dbReference type="NCBI Taxonomy" id="1817963"/>
    <lineage>
        <taxon>Bacteria</taxon>
        <taxon>Pseudomonadati</taxon>
        <taxon>Pseudomonadota</taxon>
        <taxon>Alphaproteobacteria</taxon>
        <taxon>Acetobacterales</taxon>
        <taxon>Roseomonadaceae</taxon>
        <taxon>Roseomonas</taxon>
    </lineage>
</organism>